<keyword evidence="6 9" id="KW-0067">ATP-binding</keyword>
<evidence type="ECO:0000256" key="1">
    <source>
        <dbReference type="ARBA" id="ARBA00012513"/>
    </source>
</evidence>
<evidence type="ECO:0000256" key="9">
    <source>
        <dbReference type="PROSITE-ProRule" id="PRU10141"/>
    </source>
</evidence>
<feature type="binding site" evidence="9">
    <location>
        <position position="122"/>
    </location>
    <ligand>
        <name>ATP</name>
        <dbReference type="ChEBI" id="CHEBI:30616"/>
    </ligand>
</feature>
<comment type="similarity">
    <text evidence="10">Belongs to the protein kinase superfamily.</text>
</comment>
<dbReference type="InterPro" id="IPR051334">
    <property type="entry name" value="SRPK"/>
</dbReference>
<evidence type="ECO:0000256" key="6">
    <source>
        <dbReference type="ARBA" id="ARBA00022840"/>
    </source>
</evidence>
<feature type="domain" description="Protein kinase" evidence="12">
    <location>
        <begin position="93"/>
        <end position="469"/>
    </location>
</feature>
<dbReference type="SMART" id="SM00220">
    <property type="entry name" value="S_TKc"/>
    <property type="match status" value="1"/>
</dbReference>
<dbReference type="PANTHER" id="PTHR47634:SF20">
    <property type="entry name" value="SRSF PROTEIN KINASE 3"/>
    <property type="match status" value="1"/>
</dbReference>
<dbReference type="FunFam" id="1.10.510.10:FF:000705">
    <property type="entry name" value="SRSF protein kinase 2"/>
    <property type="match status" value="1"/>
</dbReference>
<comment type="catalytic activity">
    <reaction evidence="7">
        <text>L-threonyl-[protein] + ATP = O-phospho-L-threonyl-[protein] + ADP + H(+)</text>
        <dbReference type="Rhea" id="RHEA:46608"/>
        <dbReference type="Rhea" id="RHEA-COMP:11060"/>
        <dbReference type="Rhea" id="RHEA-COMP:11605"/>
        <dbReference type="ChEBI" id="CHEBI:15378"/>
        <dbReference type="ChEBI" id="CHEBI:30013"/>
        <dbReference type="ChEBI" id="CHEBI:30616"/>
        <dbReference type="ChEBI" id="CHEBI:61977"/>
        <dbReference type="ChEBI" id="CHEBI:456216"/>
        <dbReference type="EC" id="2.7.11.1"/>
    </reaction>
</comment>
<dbReference type="GO" id="GO:0004674">
    <property type="term" value="F:protein serine/threonine kinase activity"/>
    <property type="evidence" value="ECO:0007669"/>
    <property type="project" value="UniProtKB-KW"/>
</dbReference>
<dbReference type="GeneTree" id="ENSGT00940000157877"/>
<dbReference type="FunFam" id="3.30.200.20:FF:000163">
    <property type="entry name" value="SRSF protein kinase 2 isoform X1"/>
    <property type="match status" value="1"/>
</dbReference>
<evidence type="ECO:0000313" key="14">
    <source>
        <dbReference type="Proteomes" id="UP000694558"/>
    </source>
</evidence>
<evidence type="ECO:0000256" key="5">
    <source>
        <dbReference type="ARBA" id="ARBA00022777"/>
    </source>
</evidence>
<evidence type="ECO:0000256" key="7">
    <source>
        <dbReference type="ARBA" id="ARBA00047899"/>
    </source>
</evidence>
<reference evidence="13" key="1">
    <citation type="submission" date="2023-05" db="EMBL/GenBank/DDBJ databases">
        <title>High-quality long-read genome of Scophthalmus maximus.</title>
        <authorList>
            <person name="Lien S."/>
            <person name="Martinez P."/>
        </authorList>
    </citation>
    <scope>NUCLEOTIDE SEQUENCE [LARGE SCALE GENOMIC DNA]</scope>
</reference>
<sequence length="484" mass="54313">MSSSYAAAISALISAGSSNSSVKPGPQTSTGKAGTPKPSPRPNKPPHHPPAAQIHPHSPEPLAAYEEQQENPADYGTGGYYPVEIGEIFVDRYQVVKKLGWGHFSTVWLCWDMVNRRFVALKVVKSAQTYTETALDEIELLKCVRDSDPKDPKRERIVHLIDDFRISGANGEHVCMVLEVLGHQLLRWIVKSNYTGLPLPCVKSILRQVLQGLDYLHTKCKIIHTDIKPENILLRVDEMYIHNLAADTKLWQLPVSPAITCSSGYNENCWTVVDIHSYTSHSSDVFSGIGDSDVFLDLLKPQNADKIFIKIADLGNACWVHKHFTEDIQTCQYRSVEVLIGADYHTPADIWSTACMAFELATGDYLFDPQSGATFSREEDHIAHIVELLGPLPTQFSLSGRNSKQYFNRKGQLRHISKLKPWSLFEILQDKYEWPREEAVKFSSFLLTMLELLPEKRATAAQCLKHPWINSETHGPGIAQSPVD</sequence>
<dbReference type="InterPro" id="IPR008271">
    <property type="entry name" value="Ser/Thr_kinase_AS"/>
</dbReference>
<gene>
    <name evidence="13" type="primary">LOC118309896</name>
</gene>
<evidence type="ECO:0000256" key="2">
    <source>
        <dbReference type="ARBA" id="ARBA00022527"/>
    </source>
</evidence>
<dbReference type="GO" id="GO:0005634">
    <property type="term" value="C:nucleus"/>
    <property type="evidence" value="ECO:0007669"/>
    <property type="project" value="TreeGrafter"/>
</dbReference>
<dbReference type="GO" id="GO:0005737">
    <property type="term" value="C:cytoplasm"/>
    <property type="evidence" value="ECO:0007669"/>
    <property type="project" value="TreeGrafter"/>
</dbReference>
<dbReference type="Pfam" id="PF00069">
    <property type="entry name" value="Pkinase"/>
    <property type="match status" value="2"/>
</dbReference>
<proteinExistence type="inferred from homology"/>
<evidence type="ECO:0000259" key="12">
    <source>
        <dbReference type="PROSITE" id="PS50011"/>
    </source>
</evidence>
<dbReference type="FunFam" id="1.10.510.10:FF:001037">
    <property type="entry name" value="SRSF protein kinase 2"/>
    <property type="match status" value="1"/>
</dbReference>
<evidence type="ECO:0000256" key="4">
    <source>
        <dbReference type="ARBA" id="ARBA00022741"/>
    </source>
</evidence>
<dbReference type="InterPro" id="IPR000719">
    <property type="entry name" value="Prot_kinase_dom"/>
</dbReference>
<dbReference type="Ensembl" id="ENSSMAT00000062995.1">
    <property type="protein sequence ID" value="ENSSMAP00000044093.1"/>
    <property type="gene ID" value="ENSSMAG00000014783.2"/>
</dbReference>
<dbReference type="GO" id="GO:0050684">
    <property type="term" value="P:regulation of mRNA processing"/>
    <property type="evidence" value="ECO:0007669"/>
    <property type="project" value="TreeGrafter"/>
</dbReference>
<dbReference type="PROSITE" id="PS00107">
    <property type="entry name" value="PROTEIN_KINASE_ATP"/>
    <property type="match status" value="1"/>
</dbReference>
<evidence type="ECO:0000256" key="3">
    <source>
        <dbReference type="ARBA" id="ARBA00022679"/>
    </source>
</evidence>
<organism evidence="13 14">
    <name type="scientific">Scophthalmus maximus</name>
    <name type="common">Turbot</name>
    <name type="synonym">Psetta maxima</name>
    <dbReference type="NCBI Taxonomy" id="52904"/>
    <lineage>
        <taxon>Eukaryota</taxon>
        <taxon>Metazoa</taxon>
        <taxon>Chordata</taxon>
        <taxon>Craniata</taxon>
        <taxon>Vertebrata</taxon>
        <taxon>Euteleostomi</taxon>
        <taxon>Actinopterygii</taxon>
        <taxon>Neopterygii</taxon>
        <taxon>Teleostei</taxon>
        <taxon>Neoteleostei</taxon>
        <taxon>Acanthomorphata</taxon>
        <taxon>Carangaria</taxon>
        <taxon>Pleuronectiformes</taxon>
        <taxon>Pleuronectoidei</taxon>
        <taxon>Scophthalmidae</taxon>
        <taxon>Scophthalmus</taxon>
    </lineage>
</organism>
<dbReference type="GO" id="GO:0000245">
    <property type="term" value="P:spliceosomal complex assembly"/>
    <property type="evidence" value="ECO:0007669"/>
    <property type="project" value="TreeGrafter"/>
</dbReference>
<evidence type="ECO:0000313" key="13">
    <source>
        <dbReference type="Ensembl" id="ENSSMAP00000044093.1"/>
    </source>
</evidence>
<dbReference type="Gene3D" id="3.30.200.20">
    <property type="entry name" value="Phosphorylase Kinase, domain 1"/>
    <property type="match status" value="1"/>
</dbReference>
<keyword evidence="2 10" id="KW-0723">Serine/threonine-protein kinase</keyword>
<dbReference type="PROSITE" id="PS50011">
    <property type="entry name" value="PROTEIN_KINASE_DOM"/>
    <property type="match status" value="1"/>
</dbReference>
<dbReference type="EC" id="2.7.11.1" evidence="1"/>
<dbReference type="InterPro" id="IPR011009">
    <property type="entry name" value="Kinase-like_dom_sf"/>
</dbReference>
<keyword evidence="3" id="KW-0808">Transferase</keyword>
<evidence type="ECO:0000256" key="8">
    <source>
        <dbReference type="ARBA" id="ARBA00048679"/>
    </source>
</evidence>
<evidence type="ECO:0000256" key="11">
    <source>
        <dbReference type="SAM" id="MobiDB-lite"/>
    </source>
</evidence>
<protein>
    <recommendedName>
        <fullName evidence="1">non-specific serine/threonine protein kinase</fullName>
        <ecNumber evidence="1">2.7.11.1</ecNumber>
    </recommendedName>
</protein>
<accession>A0A8D3C9Y5</accession>
<dbReference type="PROSITE" id="PS00108">
    <property type="entry name" value="PROTEIN_KINASE_ST"/>
    <property type="match status" value="1"/>
</dbReference>
<reference evidence="13" key="2">
    <citation type="submission" date="2025-08" db="UniProtKB">
        <authorList>
            <consortium name="Ensembl"/>
        </authorList>
    </citation>
    <scope>IDENTIFICATION</scope>
</reference>
<evidence type="ECO:0000256" key="10">
    <source>
        <dbReference type="RuleBase" id="RU000304"/>
    </source>
</evidence>
<dbReference type="AlphaFoldDB" id="A0A8D3C9Y5"/>
<dbReference type="PANTHER" id="PTHR47634">
    <property type="entry name" value="PROTEIN KINASE DOMAIN-CONTAINING PROTEIN-RELATED"/>
    <property type="match status" value="1"/>
</dbReference>
<dbReference type="Proteomes" id="UP000694558">
    <property type="component" value="Chromosome 6"/>
</dbReference>
<name>A0A8D3C9Y5_SCOMX</name>
<keyword evidence="4 9" id="KW-0547">Nucleotide-binding</keyword>
<dbReference type="GO" id="GO:0005524">
    <property type="term" value="F:ATP binding"/>
    <property type="evidence" value="ECO:0007669"/>
    <property type="project" value="UniProtKB-UniRule"/>
</dbReference>
<keyword evidence="5" id="KW-0418">Kinase</keyword>
<feature type="region of interest" description="Disordered" evidence="11">
    <location>
        <begin position="16"/>
        <end position="58"/>
    </location>
</feature>
<dbReference type="Gene3D" id="1.10.510.10">
    <property type="entry name" value="Transferase(Phosphotransferase) domain 1"/>
    <property type="match status" value="1"/>
</dbReference>
<comment type="catalytic activity">
    <reaction evidence="8">
        <text>L-seryl-[protein] + ATP = O-phospho-L-seryl-[protein] + ADP + H(+)</text>
        <dbReference type="Rhea" id="RHEA:17989"/>
        <dbReference type="Rhea" id="RHEA-COMP:9863"/>
        <dbReference type="Rhea" id="RHEA-COMP:11604"/>
        <dbReference type="ChEBI" id="CHEBI:15378"/>
        <dbReference type="ChEBI" id="CHEBI:29999"/>
        <dbReference type="ChEBI" id="CHEBI:30616"/>
        <dbReference type="ChEBI" id="CHEBI:83421"/>
        <dbReference type="ChEBI" id="CHEBI:456216"/>
        <dbReference type="EC" id="2.7.11.1"/>
    </reaction>
</comment>
<dbReference type="GO" id="GO:0035556">
    <property type="term" value="P:intracellular signal transduction"/>
    <property type="evidence" value="ECO:0007669"/>
    <property type="project" value="TreeGrafter"/>
</dbReference>
<dbReference type="SUPFAM" id="SSF56112">
    <property type="entry name" value="Protein kinase-like (PK-like)"/>
    <property type="match status" value="1"/>
</dbReference>
<dbReference type="InterPro" id="IPR017441">
    <property type="entry name" value="Protein_kinase_ATP_BS"/>
</dbReference>